<dbReference type="AlphaFoldDB" id="B0TNC8"/>
<dbReference type="HOGENOM" id="CLU_2957282_0_0_6"/>
<keyword evidence="2" id="KW-1185">Reference proteome</keyword>
<dbReference type="KEGG" id="shl:Shal_1548"/>
<reference evidence="1" key="1">
    <citation type="submission" date="2008-01" db="EMBL/GenBank/DDBJ databases">
        <title>Complete sequence of Shewanella halifaxensis HAW-EB4.</title>
        <authorList>
            <consortium name="US DOE Joint Genome Institute"/>
            <person name="Copeland A."/>
            <person name="Lucas S."/>
            <person name="Lapidus A."/>
            <person name="Glavina del Rio T."/>
            <person name="Dalin E."/>
            <person name="Tice H."/>
            <person name="Bruce D."/>
            <person name="Goodwin L."/>
            <person name="Pitluck S."/>
            <person name="Sims D."/>
            <person name="Brettin T."/>
            <person name="Detter J.C."/>
            <person name="Han C."/>
            <person name="Kuske C.R."/>
            <person name="Schmutz J."/>
            <person name="Larimer F."/>
            <person name="Land M."/>
            <person name="Hauser L."/>
            <person name="Kyrpides N."/>
            <person name="Kim E."/>
            <person name="Zhao J.-S."/>
            <person name="Richardson P."/>
        </authorList>
    </citation>
    <scope>NUCLEOTIDE SEQUENCE [LARGE SCALE GENOMIC DNA]</scope>
    <source>
        <strain evidence="1">HAW-EB4</strain>
    </source>
</reference>
<accession>B0TNC8</accession>
<name>B0TNC8_SHEHH</name>
<dbReference type="Gene3D" id="3.30.360.10">
    <property type="entry name" value="Dihydrodipicolinate Reductase, domain 2"/>
    <property type="match status" value="1"/>
</dbReference>
<dbReference type="EMBL" id="CP000931">
    <property type="protein sequence ID" value="ABZ76114.1"/>
    <property type="molecule type" value="Genomic_DNA"/>
</dbReference>
<gene>
    <name evidence="1" type="ordered locus">Shal_1548</name>
</gene>
<dbReference type="Gene3D" id="3.40.50.720">
    <property type="entry name" value="NAD(P)-binding Rossmann-like Domain"/>
    <property type="match status" value="1"/>
</dbReference>
<dbReference type="eggNOG" id="COG0673">
    <property type="taxonomic scope" value="Bacteria"/>
</dbReference>
<protein>
    <submittedName>
        <fullName evidence="1">Oxidoreductase domain protein</fullName>
    </submittedName>
</protein>
<dbReference type="Proteomes" id="UP000001317">
    <property type="component" value="Chromosome"/>
</dbReference>
<proteinExistence type="predicted"/>
<evidence type="ECO:0000313" key="1">
    <source>
        <dbReference type="EMBL" id="ABZ76114.1"/>
    </source>
</evidence>
<dbReference type="STRING" id="458817.Shal_1548"/>
<organism evidence="1 2">
    <name type="scientific">Shewanella halifaxensis (strain HAW-EB4)</name>
    <dbReference type="NCBI Taxonomy" id="458817"/>
    <lineage>
        <taxon>Bacteria</taxon>
        <taxon>Pseudomonadati</taxon>
        <taxon>Pseudomonadota</taxon>
        <taxon>Gammaproteobacteria</taxon>
        <taxon>Alteromonadales</taxon>
        <taxon>Shewanellaceae</taxon>
        <taxon>Shewanella</taxon>
    </lineage>
</organism>
<sequence>MNFLMLWRILYRLRNAEPLYRDIYDHASWSVVNILSEVSVNNRSNSVNLPDFMRGAWQTDKPLGIIGP</sequence>
<evidence type="ECO:0000313" key="2">
    <source>
        <dbReference type="Proteomes" id="UP000001317"/>
    </source>
</evidence>